<protein>
    <recommendedName>
        <fullName evidence="3">PH domain-containing protein</fullName>
    </recommendedName>
</protein>
<organism evidence="4 5">
    <name type="scientific">Artemia franciscana</name>
    <name type="common">Brine shrimp</name>
    <name type="synonym">Artemia sanfranciscana</name>
    <dbReference type="NCBI Taxonomy" id="6661"/>
    <lineage>
        <taxon>Eukaryota</taxon>
        <taxon>Metazoa</taxon>
        <taxon>Ecdysozoa</taxon>
        <taxon>Arthropoda</taxon>
        <taxon>Crustacea</taxon>
        <taxon>Branchiopoda</taxon>
        <taxon>Anostraca</taxon>
        <taxon>Artemiidae</taxon>
        <taxon>Artemia</taxon>
    </lineage>
</organism>
<gene>
    <name evidence="4" type="ORF">QYM36_014660</name>
</gene>
<dbReference type="PROSITE" id="PS50003">
    <property type="entry name" value="PH_DOMAIN"/>
    <property type="match status" value="1"/>
</dbReference>
<comment type="subcellular location">
    <subcellularLocation>
        <location evidence="1">Membrane</location>
    </subcellularLocation>
</comment>
<feature type="domain" description="PH" evidence="3">
    <location>
        <begin position="33"/>
        <end position="147"/>
    </location>
</feature>
<dbReference type="AlphaFoldDB" id="A0AA88KTW2"/>
<dbReference type="GO" id="GO:0045595">
    <property type="term" value="P:regulation of cell differentiation"/>
    <property type="evidence" value="ECO:0007669"/>
    <property type="project" value="TreeGrafter"/>
</dbReference>
<dbReference type="SUPFAM" id="SSF50729">
    <property type="entry name" value="PH domain-like"/>
    <property type="match status" value="1"/>
</dbReference>
<reference evidence="4" key="1">
    <citation type="submission" date="2023-07" db="EMBL/GenBank/DDBJ databases">
        <title>Chromosome-level genome assembly of Artemia franciscana.</title>
        <authorList>
            <person name="Jo E."/>
        </authorList>
    </citation>
    <scope>NUCLEOTIDE SEQUENCE</scope>
    <source>
        <tissue evidence="4">Whole body</tissue>
    </source>
</reference>
<dbReference type="EMBL" id="JAVRJZ010000019">
    <property type="protein sequence ID" value="KAK2706693.1"/>
    <property type="molecule type" value="Genomic_DNA"/>
</dbReference>
<dbReference type="SMART" id="SM00233">
    <property type="entry name" value="PH"/>
    <property type="match status" value="1"/>
</dbReference>
<dbReference type="Gene3D" id="2.30.29.30">
    <property type="entry name" value="Pleckstrin-homology domain (PH domain)/Phosphotyrosine-binding domain (PTB)"/>
    <property type="match status" value="1"/>
</dbReference>
<accession>A0AA88KTW2</accession>
<proteinExistence type="predicted"/>
<comment type="caution">
    <text evidence="4">The sequence shown here is derived from an EMBL/GenBank/DDBJ whole genome shotgun (WGS) entry which is preliminary data.</text>
</comment>
<dbReference type="GO" id="GO:0016020">
    <property type="term" value="C:membrane"/>
    <property type="evidence" value="ECO:0007669"/>
    <property type="project" value="UniProtKB-SubCell"/>
</dbReference>
<evidence type="ECO:0000256" key="2">
    <source>
        <dbReference type="ARBA" id="ARBA00023136"/>
    </source>
</evidence>
<dbReference type="Proteomes" id="UP001187531">
    <property type="component" value="Unassembled WGS sequence"/>
</dbReference>
<dbReference type="InterPro" id="IPR011993">
    <property type="entry name" value="PH-like_dom_sf"/>
</dbReference>
<evidence type="ECO:0000313" key="4">
    <source>
        <dbReference type="EMBL" id="KAK2706693.1"/>
    </source>
</evidence>
<sequence length="292" mass="32929">MQNGTMAVCTGTYTSNYSEKCTKQILPTKGRYRQLKSGYLMRYKKKLFSRTWRREYIVLYEDSTLAWFKDQSRSHPEGGLMLQDAPELMAVGAFTLRVPTRPDLPGGTQIQQLMAFGVRNKSKIHWFLANNEEEVADWMTAISNTLPLPPQVSSYDDMDELKSHIYESVDIPEGTEMAKNITLLTTMNSEPVKEQGPTAHGNSKLLQAPLVREKDSLGEIATGVMLATGLTQWGWGYGWGCGIGWWGNDLTSSAHVPSHPDDYLRPGEEYDYEDNEFPDNDFDLDFGGDFGI</sequence>
<evidence type="ECO:0000259" key="3">
    <source>
        <dbReference type="PROSITE" id="PS50003"/>
    </source>
</evidence>
<keyword evidence="5" id="KW-1185">Reference proteome</keyword>
<evidence type="ECO:0000313" key="5">
    <source>
        <dbReference type="Proteomes" id="UP001187531"/>
    </source>
</evidence>
<dbReference type="PANTHER" id="PTHR14309">
    <property type="entry name" value="EXPRESSED PROTEIN"/>
    <property type="match status" value="1"/>
</dbReference>
<evidence type="ECO:0000256" key="1">
    <source>
        <dbReference type="ARBA" id="ARBA00004370"/>
    </source>
</evidence>
<dbReference type="Pfam" id="PF00169">
    <property type="entry name" value="PH"/>
    <property type="match status" value="1"/>
</dbReference>
<keyword evidence="2" id="KW-0472">Membrane</keyword>
<dbReference type="InterPro" id="IPR001849">
    <property type="entry name" value="PH_domain"/>
</dbReference>
<dbReference type="InterPro" id="IPR039680">
    <property type="entry name" value="PLEKHB1/2"/>
</dbReference>
<dbReference type="PANTHER" id="PTHR14309:SF12">
    <property type="entry name" value="PH DOMAIN-CONTAINING PROTEIN"/>
    <property type="match status" value="1"/>
</dbReference>
<name>A0AA88KTW2_ARTSF</name>